<dbReference type="InterPro" id="IPR003439">
    <property type="entry name" value="ABC_transporter-like_ATP-bd"/>
</dbReference>
<keyword evidence="8" id="KW-0046">Antibiotic resistance</keyword>
<dbReference type="GO" id="GO:0043215">
    <property type="term" value="P:daunorubicin transport"/>
    <property type="evidence" value="ECO:0007669"/>
    <property type="project" value="InterPro"/>
</dbReference>
<dbReference type="NCBIfam" id="TIGR01188">
    <property type="entry name" value="drrA"/>
    <property type="match status" value="1"/>
</dbReference>
<dbReference type="AlphaFoldDB" id="A0A9W6PHP1"/>
<keyword evidence="2" id="KW-0813">Transport</keyword>
<dbReference type="Pfam" id="PF13732">
    <property type="entry name" value="DrrA1-3_C"/>
    <property type="match status" value="1"/>
</dbReference>
<dbReference type="GO" id="GO:0016887">
    <property type="term" value="F:ATP hydrolysis activity"/>
    <property type="evidence" value="ECO:0007669"/>
    <property type="project" value="InterPro"/>
</dbReference>
<dbReference type="RefSeq" id="WP_063737646.1">
    <property type="nucleotide sequence ID" value="NZ_BSRX01000026.1"/>
</dbReference>
<keyword evidence="7" id="KW-0472">Membrane</keyword>
<proteinExistence type="inferred from homology"/>
<dbReference type="InterPro" id="IPR003593">
    <property type="entry name" value="AAA+_ATPase"/>
</dbReference>
<evidence type="ECO:0000313" key="13">
    <source>
        <dbReference type="Proteomes" id="UP001165143"/>
    </source>
</evidence>
<dbReference type="InterPro" id="IPR050763">
    <property type="entry name" value="ABC_transporter_ATP-binding"/>
</dbReference>
<accession>A0A9W6PHP1</accession>
<evidence type="ECO:0000259" key="11">
    <source>
        <dbReference type="PROSITE" id="PS50893"/>
    </source>
</evidence>
<protein>
    <submittedName>
        <fullName evidence="12">ABC transporter</fullName>
    </submittedName>
</protein>
<dbReference type="PANTHER" id="PTHR42711">
    <property type="entry name" value="ABC TRANSPORTER ATP-BINDING PROTEIN"/>
    <property type="match status" value="1"/>
</dbReference>
<evidence type="ECO:0000256" key="7">
    <source>
        <dbReference type="ARBA" id="ARBA00023136"/>
    </source>
</evidence>
<name>A0A9W6PHP1_9ACTN</name>
<dbReference type="GO" id="GO:0046677">
    <property type="term" value="P:response to antibiotic"/>
    <property type="evidence" value="ECO:0007669"/>
    <property type="project" value="UniProtKB-KW"/>
</dbReference>
<dbReference type="GO" id="GO:0005886">
    <property type="term" value="C:plasma membrane"/>
    <property type="evidence" value="ECO:0007669"/>
    <property type="project" value="UniProtKB-SubCell"/>
</dbReference>
<evidence type="ECO:0000256" key="1">
    <source>
        <dbReference type="ARBA" id="ARBA00004413"/>
    </source>
</evidence>
<feature type="domain" description="ABC transporter" evidence="11">
    <location>
        <begin position="2"/>
        <end position="236"/>
    </location>
</feature>
<dbReference type="PANTHER" id="PTHR42711:SF19">
    <property type="entry name" value="DOXORUBICIN RESISTANCE ATP-BINDING PROTEIN DRRA"/>
    <property type="match status" value="1"/>
</dbReference>
<reference evidence="12" key="1">
    <citation type="submission" date="2023-02" db="EMBL/GenBank/DDBJ databases">
        <title>Kitasatospora phosalacinea NBRC 14362.</title>
        <authorList>
            <person name="Ichikawa N."/>
            <person name="Sato H."/>
            <person name="Tonouchi N."/>
        </authorList>
    </citation>
    <scope>NUCLEOTIDE SEQUENCE</scope>
    <source>
        <strain evidence="12">NBRC 14362</strain>
    </source>
</reference>
<evidence type="ECO:0000256" key="8">
    <source>
        <dbReference type="ARBA" id="ARBA00023251"/>
    </source>
</evidence>
<evidence type="ECO:0000256" key="3">
    <source>
        <dbReference type="ARBA" id="ARBA00022475"/>
    </source>
</evidence>
<dbReference type="GO" id="GO:0005524">
    <property type="term" value="F:ATP binding"/>
    <property type="evidence" value="ECO:0007669"/>
    <property type="project" value="UniProtKB-KW"/>
</dbReference>
<evidence type="ECO:0000256" key="9">
    <source>
        <dbReference type="ARBA" id="ARBA00049985"/>
    </source>
</evidence>
<dbReference type="Pfam" id="PF00005">
    <property type="entry name" value="ABC_tran"/>
    <property type="match status" value="1"/>
</dbReference>
<dbReference type="Proteomes" id="UP001165143">
    <property type="component" value="Unassembled WGS sequence"/>
</dbReference>
<dbReference type="InterPro" id="IPR027417">
    <property type="entry name" value="P-loop_NTPase"/>
</dbReference>
<dbReference type="PROSITE" id="PS00211">
    <property type="entry name" value="ABC_TRANSPORTER_1"/>
    <property type="match status" value="1"/>
</dbReference>
<sequence length="351" mass="37158">MISAQGLSHSYRTRFGVVEAVRGVDLEVAEGEMVGFLGPNGAGKTTTVRMLTTLLTPDGGTATVAGHDVVRERAAVRRAIGYVGQSSGGTEHLVSDELRTQARLQGMTAADAAARAAELTVRFELDAFAGRPLSRLSGGQRRRVDLALGLVHRPAVLFLDEPSSGLDPQSRANLWDHLRGLRAEHGTTVFLTTHYLEEADQLCDRIVVIDGGRVIASDTAEALKSRIGGDVVTLETDRISDAATVVARLVPGCDLDTTPAGVQFHVAHAQRLLPELLRALDLADVALESVSVKRPTLDDVFLRLTGRSLREEGRPAPAPAPAPAAETAEAAAETAAEAETATETPNTEVTT</sequence>
<dbReference type="EMBL" id="BSRX01000026">
    <property type="protein sequence ID" value="GLW56360.1"/>
    <property type="molecule type" value="Genomic_DNA"/>
</dbReference>
<keyword evidence="4" id="KW-0547">Nucleotide-binding</keyword>
<dbReference type="Gene3D" id="3.40.50.300">
    <property type="entry name" value="P-loop containing nucleotide triphosphate hydrolases"/>
    <property type="match status" value="1"/>
</dbReference>
<dbReference type="PROSITE" id="PS50893">
    <property type="entry name" value="ABC_TRANSPORTER_2"/>
    <property type="match status" value="1"/>
</dbReference>
<organism evidence="12 13">
    <name type="scientific">Kitasatospora phosalacinea</name>
    <dbReference type="NCBI Taxonomy" id="2065"/>
    <lineage>
        <taxon>Bacteria</taxon>
        <taxon>Bacillati</taxon>
        <taxon>Actinomycetota</taxon>
        <taxon>Actinomycetes</taxon>
        <taxon>Kitasatosporales</taxon>
        <taxon>Streptomycetaceae</taxon>
        <taxon>Kitasatospora</taxon>
    </lineage>
</organism>
<evidence type="ECO:0000256" key="2">
    <source>
        <dbReference type="ARBA" id="ARBA00022448"/>
    </source>
</evidence>
<keyword evidence="6" id="KW-1278">Translocase</keyword>
<dbReference type="GO" id="GO:1900753">
    <property type="term" value="P:doxorubicin transport"/>
    <property type="evidence" value="ECO:0007669"/>
    <property type="project" value="InterPro"/>
</dbReference>
<dbReference type="InterPro" id="IPR005894">
    <property type="entry name" value="DrrA"/>
</dbReference>
<keyword evidence="5" id="KW-0067">ATP-binding</keyword>
<gene>
    <name evidence="12" type="ORF">Kpho01_43710</name>
</gene>
<evidence type="ECO:0000256" key="5">
    <source>
        <dbReference type="ARBA" id="ARBA00022840"/>
    </source>
</evidence>
<feature type="compositionally biased region" description="Low complexity" evidence="10">
    <location>
        <begin position="323"/>
        <end position="345"/>
    </location>
</feature>
<feature type="region of interest" description="Disordered" evidence="10">
    <location>
        <begin position="311"/>
        <end position="351"/>
    </location>
</feature>
<evidence type="ECO:0000313" key="12">
    <source>
        <dbReference type="EMBL" id="GLW56360.1"/>
    </source>
</evidence>
<comment type="caution">
    <text evidence="12">The sequence shown here is derived from an EMBL/GenBank/DDBJ whole genome shotgun (WGS) entry which is preliminary data.</text>
</comment>
<dbReference type="InterPro" id="IPR017871">
    <property type="entry name" value="ABC_transporter-like_CS"/>
</dbReference>
<evidence type="ECO:0000256" key="4">
    <source>
        <dbReference type="ARBA" id="ARBA00022741"/>
    </source>
</evidence>
<dbReference type="InterPro" id="IPR025302">
    <property type="entry name" value="DrrA1/2-like_C"/>
</dbReference>
<comment type="subcellular location">
    <subcellularLocation>
        <location evidence="1">Cell membrane</location>
        <topology evidence="1">Peripheral membrane protein</topology>
        <orientation evidence="1">Cytoplasmic side</orientation>
    </subcellularLocation>
</comment>
<evidence type="ECO:0000256" key="6">
    <source>
        <dbReference type="ARBA" id="ARBA00022967"/>
    </source>
</evidence>
<comment type="similarity">
    <text evidence="9">Belongs to the ABC transporter superfamily. Drug exporter-1 (DrugE1) (TC 3.A.1.105) family.</text>
</comment>
<dbReference type="OrthoDB" id="9804819at2"/>
<dbReference type="SMART" id="SM00382">
    <property type="entry name" value="AAA"/>
    <property type="match status" value="1"/>
</dbReference>
<dbReference type="SUPFAM" id="SSF52540">
    <property type="entry name" value="P-loop containing nucleoside triphosphate hydrolases"/>
    <property type="match status" value="1"/>
</dbReference>
<evidence type="ECO:0000256" key="10">
    <source>
        <dbReference type="SAM" id="MobiDB-lite"/>
    </source>
</evidence>
<keyword evidence="3" id="KW-1003">Cell membrane</keyword>